<reference evidence="3" key="1">
    <citation type="journal article" date="2020" name="Fungal Divers.">
        <title>Resolving the Mortierellaceae phylogeny through synthesis of multi-gene phylogenetics and phylogenomics.</title>
        <authorList>
            <person name="Vandepol N."/>
            <person name="Liber J."/>
            <person name="Desiro A."/>
            <person name="Na H."/>
            <person name="Kennedy M."/>
            <person name="Barry K."/>
            <person name="Grigoriev I.V."/>
            <person name="Miller A.N."/>
            <person name="O'Donnell K."/>
            <person name="Stajich J.E."/>
            <person name="Bonito G."/>
        </authorList>
    </citation>
    <scope>NUCLEOTIDE SEQUENCE</scope>
    <source>
        <strain evidence="3">NRRL 28262</strain>
    </source>
</reference>
<evidence type="ECO:0000313" key="4">
    <source>
        <dbReference type="Proteomes" id="UP001194580"/>
    </source>
</evidence>
<evidence type="ECO:0000313" key="3">
    <source>
        <dbReference type="EMBL" id="KAG0275383.1"/>
    </source>
</evidence>
<organism evidence="3 4">
    <name type="scientific">Linnemannia exigua</name>
    <dbReference type="NCBI Taxonomy" id="604196"/>
    <lineage>
        <taxon>Eukaryota</taxon>
        <taxon>Fungi</taxon>
        <taxon>Fungi incertae sedis</taxon>
        <taxon>Mucoromycota</taxon>
        <taxon>Mortierellomycotina</taxon>
        <taxon>Mortierellomycetes</taxon>
        <taxon>Mortierellales</taxon>
        <taxon>Mortierellaceae</taxon>
        <taxon>Linnemannia</taxon>
    </lineage>
</organism>
<accession>A0AAD4H898</accession>
<protein>
    <submittedName>
        <fullName evidence="3">Uncharacterized protein</fullName>
    </submittedName>
</protein>
<evidence type="ECO:0000256" key="1">
    <source>
        <dbReference type="SAM" id="MobiDB-lite"/>
    </source>
</evidence>
<comment type="caution">
    <text evidence="3">The sequence shown here is derived from an EMBL/GenBank/DDBJ whole genome shotgun (WGS) entry which is preliminary data.</text>
</comment>
<feature type="compositionally biased region" description="Low complexity" evidence="1">
    <location>
        <begin position="137"/>
        <end position="156"/>
    </location>
</feature>
<gene>
    <name evidence="3" type="ORF">BGZ95_008839</name>
</gene>
<proteinExistence type="predicted"/>
<feature type="compositionally biased region" description="Polar residues" evidence="1">
    <location>
        <begin position="104"/>
        <end position="116"/>
    </location>
</feature>
<dbReference type="AlphaFoldDB" id="A0AAD4H898"/>
<feature type="signal peptide" evidence="2">
    <location>
        <begin position="1"/>
        <end position="19"/>
    </location>
</feature>
<dbReference type="EMBL" id="JAAAIL010000485">
    <property type="protein sequence ID" value="KAG0275383.1"/>
    <property type="molecule type" value="Genomic_DNA"/>
</dbReference>
<feature type="compositionally biased region" description="Polar residues" evidence="1">
    <location>
        <begin position="123"/>
        <end position="136"/>
    </location>
</feature>
<name>A0AAD4H898_9FUNG</name>
<evidence type="ECO:0000256" key="2">
    <source>
        <dbReference type="SAM" id="SignalP"/>
    </source>
</evidence>
<feature type="chain" id="PRO_5041982946" evidence="2">
    <location>
        <begin position="20"/>
        <end position="204"/>
    </location>
</feature>
<keyword evidence="2" id="KW-0732">Signal</keyword>
<feature type="region of interest" description="Disordered" evidence="1">
    <location>
        <begin position="104"/>
        <end position="163"/>
    </location>
</feature>
<sequence length="204" mass="21661">MSLPLLVACTSVIWALSVAWTSAPTSLTSALSTLAMCSSALFYLYYHTRRRSSSSSPAGKSTLPWAWMWGLPLSTSTTATTAGAGQETRQQQQPARFITLDFHSSPSFTTAPQSTGERAYEHSSGNNTDNSSQELLSPSTEASTTERTARTAHASTGAETTGVTSAQLRAAGLSALGTVSSETLDALRMHPDDRIWDHIIVGGM</sequence>
<dbReference type="Proteomes" id="UP001194580">
    <property type="component" value="Unassembled WGS sequence"/>
</dbReference>
<keyword evidence="4" id="KW-1185">Reference proteome</keyword>